<dbReference type="PANTHER" id="PTHR47340:SF1">
    <property type="entry name" value="DUPLICATED HOMEODOMAIN-LIKE SUPERFAMILY PROTEIN"/>
    <property type="match status" value="1"/>
</dbReference>
<protein>
    <recommendedName>
        <fullName evidence="1">SANT domain-containing protein</fullName>
    </recommendedName>
</protein>
<dbReference type="Pfam" id="PF00249">
    <property type="entry name" value="Myb_DNA-binding"/>
    <property type="match status" value="2"/>
</dbReference>
<dbReference type="CDD" id="cd00167">
    <property type="entry name" value="SANT"/>
    <property type="match status" value="1"/>
</dbReference>
<dbReference type="PROSITE" id="PS51293">
    <property type="entry name" value="SANT"/>
    <property type="match status" value="2"/>
</dbReference>
<dbReference type="Proteomes" id="UP000790787">
    <property type="component" value="Chromosome 11"/>
</dbReference>
<sequence>MPSEPLPWDRKDFFKERRQHDRSELLRGGPRWREPPPRHHYGSSRWVPADFRSTRGAPPGHGKQGSWHMYPEESGHGFMPSRSNEKIVEDESCRQSRGDGGGKYGSRSSSRENRSFGGQRDWRRGGGLSWEAAASPSGPVRQHDTATNDQRPADVVVPHNSEHVNNTWDQSHSRDQHNKSGSANGTASTGQRFERGNSLGSIEWRPLKWARSGSLSSRGSLSHSGSSKSMGVDSNETKPELQPGNSKALQSPTGDATACVTSAAPSEETSSRKKPRLGWGEGLAKYEKKKVPEDSAAKVGACISGDSVEPGHPHPLNTADKSPRVAVSLDCPSPTTPSSVACSSSPGLEDKQPVKATNIDQDVGNLCGSPSIISQYHSEEFAFNLENFDLSQISNLNSSINELLQSEDSSSVDSGFMRSTAVNKLLIWKNDISKVLEKTEVEIDSLENELKTLISEPEYTQLVPSGSCSPRKECNSNSHEDQGTTNIASRPAPLQVVIPEDVIGEEGTNIQEKEHAEVKVEDIDSPGSATSKFVELPSEKDVAPIGAMKHVGGMLISDDSKSLSNNVKVCSSTEDKAKSRSSDVKVCSFSEDMARDTLACVESFQLTTRCSRPVSDGSLNCGKDALYNLILAANKDTAYRAFDVFKNLLPAGKCSFDFSSVSSLQIDHAVKERFARRKQFKQFKEKIIALKFRVHQHLWKEDMRMLSARKFRAKSQKKFDFSLRPVQIGHQKHRSTVRSRFSTTVGNSSLVPSLEVLNFASRLLSDLRAKVYRNTLRMPALVLDQKERAMSRFISKNSLVEDPCAVEKERSVINPWTSEEREIFIDKLATFGKDFRKIASFLDHKTTADCIEFYYKNHKSDCFERTKRKPDYSKQAKVCSANTYLVASSGKRWNREANSVSLDILGAASAIAANVEDSIEIQQKCTSKYSVRMVTEHKTSRHNELERSNSLDVCHSERERVAADVLTGICGSLSSEAMSSCITSSIDPAEGNQEWKHQKVGSSTRLPLTPEVTQSVDDETCSDESCGEMDPTDWTDEEKSIFIQAVSAYGKDFVMVSRCVRTRSREQCKIFFSKARKCLGLDEILPGPGNLVRQDVNGGNDPDACVMETELFCNEKSSLKLKELSDLCVSAGISKPDMTSSDDKDGAGELDSVDTELVSKNSVQVNCHVDKQRVEFNRHCEIQGACTENGLGDENMVTVSQEGGVQIDGDVSENGPDDILCANKVSGEHSGEEIKGVVPEHDLKNRKADSAEVSRSNFSLEDTKSNMVSSGSNSHLAAVRGAELCPLNGSQNMTLLESDSECKPGVNYSGSNISVQRKKMPRASNAVYLSELELENVGDQQRENATQSAEQPLPSTSQIAHIESRQILGSYSLGESATKESGDGCSTSAALQEIQKVGKNLRSDTTGFFLQRCNGTNREQTVGGSSSNVDKPCRNGDVKLFGQILSKPCPQANTSSNAQQSDSSNQQLKVCSNMSSASHSLDGNSATAKFERNNFLGSENHQVRSFGFWDGNRIQTGFSSLPDSAILLAKYPAAFGNYAISSSKVEQQPPLHGVVKTATDRSLNGVPVFPTRDVSSNNGVAAADYQVYRSLDVQPFTIEMKQRQDAVFSEMQRRNGFDVVSSMQQQARGVVVGRGGILVGGQCTGVSDPVAAIKMHYAKAEQFSGQATSIIREDDYWLSKGDISR</sequence>
<organism evidence="2 3">
    <name type="scientific">Nicotiana tabacum</name>
    <name type="common">Common tobacco</name>
    <dbReference type="NCBI Taxonomy" id="4097"/>
    <lineage>
        <taxon>Eukaryota</taxon>
        <taxon>Viridiplantae</taxon>
        <taxon>Streptophyta</taxon>
        <taxon>Embryophyta</taxon>
        <taxon>Tracheophyta</taxon>
        <taxon>Spermatophyta</taxon>
        <taxon>Magnoliopsida</taxon>
        <taxon>eudicotyledons</taxon>
        <taxon>Gunneridae</taxon>
        <taxon>Pentapetalae</taxon>
        <taxon>asterids</taxon>
        <taxon>lamiids</taxon>
        <taxon>Solanales</taxon>
        <taxon>Solanaceae</taxon>
        <taxon>Nicotianoideae</taxon>
        <taxon>Nicotianeae</taxon>
        <taxon>Nicotiana</taxon>
    </lineage>
</organism>
<dbReference type="SUPFAM" id="SSF46689">
    <property type="entry name" value="Homeodomain-like"/>
    <property type="match status" value="2"/>
</dbReference>
<name>A0A1S4BAX1_TOBAC</name>
<accession>A0A1S4BAX1</accession>
<reference evidence="2" key="1">
    <citation type="journal article" date="2014" name="Nat. Commun.">
        <title>The tobacco genome sequence and its comparison with those of tomato and potato.</title>
        <authorList>
            <person name="Sierro N."/>
            <person name="Battey J.N."/>
            <person name="Ouadi S."/>
            <person name="Bakaher N."/>
            <person name="Bovet L."/>
            <person name="Willig A."/>
            <person name="Goepfert S."/>
            <person name="Peitsch M.C."/>
            <person name="Ivanov N.V."/>
        </authorList>
    </citation>
    <scope>NUCLEOTIDE SEQUENCE [LARGE SCALE GENOMIC DNA]</scope>
</reference>
<dbReference type="OMA" id="NQDGANH"/>
<dbReference type="GeneID" id="107806392"/>
<reference evidence="3" key="2">
    <citation type="submission" date="2025-08" db="UniProtKB">
        <authorList>
            <consortium name="RefSeq"/>
        </authorList>
    </citation>
    <scope>IDENTIFICATION</scope>
</reference>
<dbReference type="KEGG" id="nta:107806392"/>
<gene>
    <name evidence="3" type="primary">LOC107806392</name>
</gene>
<proteinExistence type="predicted"/>
<evidence type="ECO:0000259" key="1">
    <source>
        <dbReference type="PROSITE" id="PS51293"/>
    </source>
</evidence>
<evidence type="ECO:0000313" key="2">
    <source>
        <dbReference type="Proteomes" id="UP000790787"/>
    </source>
</evidence>
<dbReference type="SMART" id="SM00717">
    <property type="entry name" value="SANT"/>
    <property type="match status" value="2"/>
</dbReference>
<dbReference type="GO" id="GO:0006355">
    <property type="term" value="P:regulation of DNA-templated transcription"/>
    <property type="evidence" value="ECO:0000318"/>
    <property type="project" value="GO_Central"/>
</dbReference>
<dbReference type="GO" id="GO:0010597">
    <property type="term" value="P:green leaf volatile biosynthetic process"/>
    <property type="evidence" value="ECO:0007669"/>
    <property type="project" value="UniProtKB-ARBA"/>
</dbReference>
<dbReference type="OrthoDB" id="10258692at2759"/>
<dbReference type="PANTHER" id="PTHR47340">
    <property type="entry name" value="DUPLICATED HOMEODOMAIN-LIKE SUPERFAMILY PROTEIN"/>
    <property type="match status" value="1"/>
</dbReference>
<dbReference type="InterPro" id="IPR001005">
    <property type="entry name" value="SANT/Myb"/>
</dbReference>
<dbReference type="GO" id="GO:0000976">
    <property type="term" value="F:transcription cis-regulatory region binding"/>
    <property type="evidence" value="ECO:0007669"/>
    <property type="project" value="UniProtKB-ARBA"/>
</dbReference>
<keyword evidence="2" id="KW-1185">Reference proteome</keyword>
<dbReference type="Gene3D" id="1.10.10.60">
    <property type="entry name" value="Homeodomain-like"/>
    <property type="match status" value="1"/>
</dbReference>
<dbReference type="RefSeq" id="XP_016486022.1">
    <property type="nucleotide sequence ID" value="XM_016630536.1"/>
</dbReference>
<dbReference type="GO" id="GO:0005634">
    <property type="term" value="C:nucleus"/>
    <property type="evidence" value="ECO:0000318"/>
    <property type="project" value="GO_Central"/>
</dbReference>
<dbReference type="InterPro" id="IPR009057">
    <property type="entry name" value="Homeodomain-like_sf"/>
</dbReference>
<dbReference type="Gene3D" id="1.20.58.1880">
    <property type="match status" value="1"/>
</dbReference>
<dbReference type="SMR" id="A0A1S4BAX1"/>
<dbReference type="STRING" id="4097.A0A1S4BAX1"/>
<dbReference type="PaxDb" id="4097-A0A1S4BAX1"/>
<evidence type="ECO:0000313" key="3">
    <source>
        <dbReference type="RefSeq" id="XP_016486022.1"/>
    </source>
</evidence>
<dbReference type="InterPro" id="IPR017884">
    <property type="entry name" value="SANT_dom"/>
</dbReference>